<evidence type="ECO:0000256" key="1">
    <source>
        <dbReference type="ARBA" id="ARBA00008828"/>
    </source>
</evidence>
<dbReference type="InterPro" id="IPR039777">
    <property type="entry name" value="IFRD"/>
</dbReference>
<evidence type="ECO:0000259" key="4">
    <source>
        <dbReference type="Pfam" id="PF05004"/>
    </source>
</evidence>
<dbReference type="InterPro" id="IPR006921">
    <property type="entry name" value="Interferon-rel_develop_reg_C"/>
</dbReference>
<proteinExistence type="inferred from homology"/>
<evidence type="ECO:0000313" key="5">
    <source>
        <dbReference type="EMBL" id="KAK7862013.1"/>
    </source>
</evidence>
<comment type="caution">
    <text evidence="5">The sequence shown here is derived from an EMBL/GenBank/DDBJ whole genome shotgun (WGS) entry which is preliminary data.</text>
</comment>
<dbReference type="Proteomes" id="UP001378592">
    <property type="component" value="Unassembled WGS sequence"/>
</dbReference>
<evidence type="ECO:0000259" key="3">
    <source>
        <dbReference type="Pfam" id="PF04836"/>
    </source>
</evidence>
<name>A0AAN9VDZ8_9ORTH</name>
<dbReference type="Pfam" id="PF05004">
    <property type="entry name" value="IFRD"/>
    <property type="match status" value="1"/>
</dbReference>
<dbReference type="InterPro" id="IPR016024">
    <property type="entry name" value="ARM-type_fold"/>
</dbReference>
<gene>
    <name evidence="5" type="ORF">R5R35_002152</name>
</gene>
<comment type="similarity">
    <text evidence="1">Belongs to the IFRD family.</text>
</comment>
<dbReference type="InterPro" id="IPR007701">
    <property type="entry name" value="Interferon-rel_develop_reg_N"/>
</dbReference>
<sequence>MPKGKRKGKSGGGPPKSRSDIVGLTSDEDSVNDNASVTSGFSENKSLIEEGCDEVDEQTKEEIFEEKLKEAIDGLNQKSAQGRTASLESVAKAFVQKCIPEFVVNRRMTLSDGIERSLKKGRGPEQAAAAQLAPLLCVQLGAFDCAEEVYRELAPVLSAVALDKSASPQARSKCCWALGLCSFLAGRDMAEIYGYMHSLSSIFCASCLKGDGSLPIIPNDLAVLHAAALSAWSLLLTLMPPSEAYHSFSIDNDNYTPQFYQLSELLESAHLDVRMAAGETIALVYELGREHNEDFQDDVTPQLVDTLRQLATDSHKYRAKKDRKQQRSSFRDILHFIEDCEPPDIQVRFGQEMLELDSWCRKKQYDAFCQVLGSGMNLHLTENDLVRDIFSLGERVSPLNVSAQKQTKLERHLMNAAAFKARTISRSKNRDKRSVVMAC</sequence>
<dbReference type="EMBL" id="JAZDUA010000290">
    <property type="protein sequence ID" value="KAK7862013.1"/>
    <property type="molecule type" value="Genomic_DNA"/>
</dbReference>
<dbReference type="SUPFAM" id="SSF48371">
    <property type="entry name" value="ARM repeat"/>
    <property type="match status" value="1"/>
</dbReference>
<evidence type="ECO:0000313" key="6">
    <source>
        <dbReference type="Proteomes" id="UP001378592"/>
    </source>
</evidence>
<reference evidence="5 6" key="1">
    <citation type="submission" date="2024-03" db="EMBL/GenBank/DDBJ databases">
        <title>The genome assembly and annotation of the cricket Gryllus longicercus Weissman &amp; Gray.</title>
        <authorList>
            <person name="Szrajer S."/>
            <person name="Gray D."/>
            <person name="Ylla G."/>
        </authorList>
    </citation>
    <scope>NUCLEOTIDE SEQUENCE [LARGE SCALE GENOMIC DNA]</scope>
    <source>
        <strain evidence="5">DAG 2021-001</strain>
        <tissue evidence="5">Whole body minus gut</tissue>
    </source>
</reference>
<organism evidence="5 6">
    <name type="scientific">Gryllus longicercus</name>
    <dbReference type="NCBI Taxonomy" id="2509291"/>
    <lineage>
        <taxon>Eukaryota</taxon>
        <taxon>Metazoa</taxon>
        <taxon>Ecdysozoa</taxon>
        <taxon>Arthropoda</taxon>
        <taxon>Hexapoda</taxon>
        <taxon>Insecta</taxon>
        <taxon>Pterygota</taxon>
        <taxon>Neoptera</taxon>
        <taxon>Polyneoptera</taxon>
        <taxon>Orthoptera</taxon>
        <taxon>Ensifera</taxon>
        <taxon>Gryllidea</taxon>
        <taxon>Grylloidea</taxon>
        <taxon>Gryllidae</taxon>
        <taxon>Gryllinae</taxon>
        <taxon>Gryllus</taxon>
    </lineage>
</organism>
<accession>A0AAN9VDZ8</accession>
<evidence type="ECO:0008006" key="7">
    <source>
        <dbReference type="Google" id="ProtNLM"/>
    </source>
</evidence>
<keyword evidence="6" id="KW-1185">Reference proteome</keyword>
<evidence type="ECO:0000256" key="2">
    <source>
        <dbReference type="SAM" id="MobiDB-lite"/>
    </source>
</evidence>
<feature type="compositionally biased region" description="Polar residues" evidence="2">
    <location>
        <begin position="32"/>
        <end position="43"/>
    </location>
</feature>
<feature type="domain" description="Interferon-related developmental regulator C-terminal" evidence="3">
    <location>
        <begin position="383"/>
        <end position="434"/>
    </location>
</feature>
<dbReference type="PANTHER" id="PTHR12354:SF1">
    <property type="entry name" value="INTERFERON-RELATED DEVELOPMENTAL REGULATOR 1"/>
    <property type="match status" value="1"/>
</dbReference>
<feature type="region of interest" description="Disordered" evidence="2">
    <location>
        <begin position="1"/>
        <end position="43"/>
    </location>
</feature>
<dbReference type="AlphaFoldDB" id="A0AAN9VDZ8"/>
<protein>
    <recommendedName>
        <fullName evidence="7">Interferon-related developmental regulator</fullName>
    </recommendedName>
</protein>
<dbReference type="Pfam" id="PF04836">
    <property type="entry name" value="IFRD_C"/>
    <property type="match status" value="1"/>
</dbReference>
<feature type="domain" description="Interferon-related developmental regulator N-terminal" evidence="4">
    <location>
        <begin position="35"/>
        <end position="338"/>
    </location>
</feature>
<dbReference type="PANTHER" id="PTHR12354">
    <property type="entry name" value="INTERFERON-RELATED DEVELOPMENTAL REGULATOR"/>
    <property type="match status" value="1"/>
</dbReference>